<keyword evidence="2" id="KW-0408">Iron</keyword>
<dbReference type="GO" id="GO:0004601">
    <property type="term" value="F:peroxidase activity"/>
    <property type="evidence" value="ECO:0007669"/>
    <property type="project" value="UniProtKB-KW"/>
</dbReference>
<feature type="binding site" description="axial binding residue" evidence="2">
    <location>
        <position position="70"/>
    </location>
    <ligand>
        <name>heme b</name>
        <dbReference type="ChEBI" id="CHEBI:60344"/>
    </ligand>
    <ligandPart>
        <name>Fe</name>
        <dbReference type="ChEBI" id="CHEBI:18248"/>
    </ligandPart>
</feature>
<evidence type="ECO:0000256" key="2">
    <source>
        <dbReference type="PIRSR" id="PIRSR619791-2"/>
    </source>
</evidence>
<name>A0A0C2H3G3_9BILA</name>
<proteinExistence type="predicted"/>
<dbReference type="InterPro" id="IPR010255">
    <property type="entry name" value="Haem_peroxidase_sf"/>
</dbReference>
<organism evidence="3 4">
    <name type="scientific">Ancylostoma duodenale</name>
    <dbReference type="NCBI Taxonomy" id="51022"/>
    <lineage>
        <taxon>Eukaryota</taxon>
        <taxon>Metazoa</taxon>
        <taxon>Ecdysozoa</taxon>
        <taxon>Nematoda</taxon>
        <taxon>Chromadorea</taxon>
        <taxon>Rhabditida</taxon>
        <taxon>Rhabditina</taxon>
        <taxon>Rhabditomorpha</taxon>
        <taxon>Strongyloidea</taxon>
        <taxon>Ancylostomatidae</taxon>
        <taxon>Ancylostomatinae</taxon>
        <taxon>Ancylostoma</taxon>
    </lineage>
</organism>
<sequence>MNRSWSGDRVFQEARKIVGGIIQNILFKEYLPKLLGVAHAKVMGEYNGYDKNVDATIANEFTTSAFRFGHGMIEEFYKRIDFSGDNITHGGFFFGDGVFKSSKILFEGEAVCSLPASIFSDEQKWEWLVSPKFWPHTYNDQRLFHQLQVAVLTGGVDPIVRGFMNTPVKRPHRMTPAITEKMFGSTDLGSLNIQRGRDHAIPSYNTMRTFCGLPKAESFEDFSDMILDRNLRIGLSRNYNTTDDVDFYVGSMLEDPVLGGLVGTTLSCVIGEQFKRLRDGDRFYYENHGVFTPSQLAEIRKSSLSRVICDNGDHFELISQVSTCFWVLIIFSSCL</sequence>
<dbReference type="EMBL" id="KN728336">
    <property type="protein sequence ID" value="KIH63961.1"/>
    <property type="molecule type" value="Genomic_DNA"/>
</dbReference>
<dbReference type="GO" id="GO:0020037">
    <property type="term" value="F:heme binding"/>
    <property type="evidence" value="ECO:0007669"/>
    <property type="project" value="InterPro"/>
</dbReference>
<evidence type="ECO:0000313" key="3">
    <source>
        <dbReference type="EMBL" id="KIH63961.1"/>
    </source>
</evidence>
<dbReference type="GO" id="GO:0005615">
    <property type="term" value="C:extracellular space"/>
    <property type="evidence" value="ECO:0007669"/>
    <property type="project" value="TreeGrafter"/>
</dbReference>
<keyword evidence="4" id="KW-1185">Reference proteome</keyword>
<dbReference type="SUPFAM" id="SSF48113">
    <property type="entry name" value="Heme-dependent peroxidases"/>
    <property type="match status" value="1"/>
</dbReference>
<reference evidence="3 4" key="1">
    <citation type="submission" date="2013-12" db="EMBL/GenBank/DDBJ databases">
        <title>Draft genome of the parsitic nematode Ancylostoma duodenale.</title>
        <authorList>
            <person name="Mitreva M."/>
        </authorList>
    </citation>
    <scope>NUCLEOTIDE SEQUENCE [LARGE SCALE GENOMIC DNA]</scope>
    <source>
        <strain evidence="3 4">Zhejiang</strain>
    </source>
</reference>
<dbReference type="Pfam" id="PF03098">
    <property type="entry name" value="An_peroxidase"/>
    <property type="match status" value="1"/>
</dbReference>
<dbReference type="PANTHER" id="PTHR11475">
    <property type="entry name" value="OXIDASE/PEROXIDASE"/>
    <property type="match status" value="1"/>
</dbReference>
<dbReference type="AlphaFoldDB" id="A0A0C2H3G3"/>
<dbReference type="PANTHER" id="PTHR11475:SF61">
    <property type="entry name" value="PEROXIDASE MLT-7"/>
    <property type="match status" value="1"/>
</dbReference>
<keyword evidence="1 3" id="KW-0560">Oxidoreductase</keyword>
<dbReference type="Proteomes" id="UP000054047">
    <property type="component" value="Unassembled WGS sequence"/>
</dbReference>
<gene>
    <name evidence="3" type="ORF">ANCDUO_05735</name>
</gene>
<dbReference type="GO" id="GO:0006979">
    <property type="term" value="P:response to oxidative stress"/>
    <property type="evidence" value="ECO:0007669"/>
    <property type="project" value="InterPro"/>
</dbReference>
<dbReference type="InterPro" id="IPR037120">
    <property type="entry name" value="Haem_peroxidase_sf_animal"/>
</dbReference>
<evidence type="ECO:0000313" key="4">
    <source>
        <dbReference type="Proteomes" id="UP000054047"/>
    </source>
</evidence>
<keyword evidence="2" id="KW-0479">Metal-binding</keyword>
<dbReference type="GO" id="GO:0046872">
    <property type="term" value="F:metal ion binding"/>
    <property type="evidence" value="ECO:0007669"/>
    <property type="project" value="UniProtKB-KW"/>
</dbReference>
<keyword evidence="2" id="KW-0349">Heme</keyword>
<dbReference type="Gene3D" id="1.10.640.10">
    <property type="entry name" value="Haem peroxidase domain superfamily, animal type"/>
    <property type="match status" value="1"/>
</dbReference>
<protein>
    <submittedName>
        <fullName evidence="3">Animal hem peroxidase</fullName>
    </submittedName>
</protein>
<dbReference type="OrthoDB" id="823504at2759"/>
<keyword evidence="1 3" id="KW-0575">Peroxidase</keyword>
<dbReference type="PROSITE" id="PS50292">
    <property type="entry name" value="PEROXIDASE_3"/>
    <property type="match status" value="1"/>
</dbReference>
<accession>A0A0C2H3G3</accession>
<evidence type="ECO:0000256" key="1">
    <source>
        <dbReference type="ARBA" id="ARBA00022559"/>
    </source>
</evidence>
<dbReference type="PRINTS" id="PR00457">
    <property type="entry name" value="ANPEROXIDASE"/>
</dbReference>
<dbReference type="InterPro" id="IPR019791">
    <property type="entry name" value="Haem_peroxidase_animal"/>
</dbReference>